<feature type="chain" id="PRO_5020772196" description="Secreted protein" evidence="1">
    <location>
        <begin position="21"/>
        <end position="465"/>
    </location>
</feature>
<dbReference type="Gene3D" id="2.120.10.30">
    <property type="entry name" value="TolB, C-terminal domain"/>
    <property type="match status" value="1"/>
</dbReference>
<name>A0A4P2QK43_SORCE</name>
<accession>A0A4P2QK43</accession>
<dbReference type="EMBL" id="CP012672">
    <property type="protein sequence ID" value="AUX30300.1"/>
    <property type="molecule type" value="Genomic_DNA"/>
</dbReference>
<dbReference type="InterPro" id="IPR011042">
    <property type="entry name" value="6-blade_b-propeller_TolB-like"/>
</dbReference>
<keyword evidence="1" id="KW-0732">Signal</keyword>
<dbReference type="PROSITE" id="PS51257">
    <property type="entry name" value="PROKAR_LIPOPROTEIN"/>
    <property type="match status" value="1"/>
</dbReference>
<evidence type="ECO:0008006" key="4">
    <source>
        <dbReference type="Google" id="ProtNLM"/>
    </source>
</evidence>
<gene>
    <name evidence="2" type="ORF">SOCE836_024000</name>
</gene>
<evidence type="ECO:0000313" key="2">
    <source>
        <dbReference type="EMBL" id="AUX30300.1"/>
    </source>
</evidence>
<dbReference type="InterPro" id="IPR052918">
    <property type="entry name" value="Motility_Chemotaxis_Reg"/>
</dbReference>
<proteinExistence type="predicted"/>
<evidence type="ECO:0000313" key="3">
    <source>
        <dbReference type="Proteomes" id="UP000295497"/>
    </source>
</evidence>
<reference evidence="2 3" key="1">
    <citation type="submission" date="2015-09" db="EMBL/GenBank/DDBJ databases">
        <title>Sorangium comparison.</title>
        <authorList>
            <person name="Zaburannyi N."/>
            <person name="Bunk B."/>
            <person name="Overmann J."/>
            <person name="Mueller R."/>
        </authorList>
    </citation>
    <scope>NUCLEOTIDE SEQUENCE [LARGE SCALE GENOMIC DNA]</scope>
    <source>
        <strain evidence="2 3">So ce836</strain>
    </source>
</reference>
<dbReference type="RefSeq" id="WP_129574320.1">
    <property type="nucleotide sequence ID" value="NZ_CP012672.1"/>
</dbReference>
<dbReference type="AlphaFoldDB" id="A0A4P2QK43"/>
<dbReference type="SUPFAM" id="SSF63829">
    <property type="entry name" value="Calcium-dependent phosphotriesterase"/>
    <property type="match status" value="1"/>
</dbReference>
<dbReference type="PANTHER" id="PTHR35580:SF1">
    <property type="entry name" value="PHYTASE-LIKE DOMAIN-CONTAINING PROTEIN"/>
    <property type="match status" value="1"/>
</dbReference>
<protein>
    <recommendedName>
        <fullName evidence="4">Secreted protein</fullName>
    </recommendedName>
</protein>
<sequence length="465" mass="47528">MRSVRLSVLVGCASVLIATAGCGLPPADDGALAGDEHVASSQHALNYGWSAAFGNTNWDYARGVGVDSSGNMIFAGTLGGTVDLGAGPVSGGSTDIFVAKVTSAGGYVWSQRISSTGSGGIQDIAVDSSDNVLIAGTFSNSINFGGPTLTSAGWTDVFLAKFDSSGNHVWSQSFGNGNYDNVSSVATDSSGNVIITGYFSDTVSFGGTPLVSAGSTDIFVAKFDSSGNHVWSQSFGSASAENGNGVAADSAGNVLVTGEKQGTVDFGDGPLASNGYSDIFLVKLSSAGAHLWSKSIGDTYDDFAQDVAVDGEDNVIITGGFSGTVDFGGGPHSSINLIDGFVTKYDDAGNYLWANSFTSYGTSAGYRVTTDADGNVFTAGAFTGVLWFPGYPDTENVGGWFVMQLNDAGDTLTWLKAFDATQIHMDTDAAGSLFVGGGFQWGTNLGGGYLSNAGNSDIYIGKFTP</sequence>
<organism evidence="2 3">
    <name type="scientific">Sorangium cellulosum</name>
    <name type="common">Polyangium cellulosum</name>
    <dbReference type="NCBI Taxonomy" id="56"/>
    <lineage>
        <taxon>Bacteria</taxon>
        <taxon>Pseudomonadati</taxon>
        <taxon>Myxococcota</taxon>
        <taxon>Polyangia</taxon>
        <taxon>Polyangiales</taxon>
        <taxon>Polyangiaceae</taxon>
        <taxon>Sorangium</taxon>
    </lineage>
</organism>
<dbReference type="PANTHER" id="PTHR35580">
    <property type="entry name" value="CELL SURFACE GLYCOPROTEIN (S-LAYER PROTEIN)-LIKE PROTEIN"/>
    <property type="match status" value="1"/>
</dbReference>
<feature type="signal peptide" evidence="1">
    <location>
        <begin position="1"/>
        <end position="20"/>
    </location>
</feature>
<evidence type="ECO:0000256" key="1">
    <source>
        <dbReference type="SAM" id="SignalP"/>
    </source>
</evidence>
<dbReference type="Proteomes" id="UP000295497">
    <property type="component" value="Chromosome"/>
</dbReference>